<gene>
    <name evidence="1" type="ORF">L6452_39303</name>
</gene>
<proteinExistence type="predicted"/>
<dbReference type="EMBL" id="CM042061">
    <property type="protein sequence ID" value="KAI3673187.1"/>
    <property type="molecule type" value="Genomic_DNA"/>
</dbReference>
<accession>A0ACB8XTL3</accession>
<protein>
    <submittedName>
        <fullName evidence="1">Uncharacterized protein</fullName>
    </submittedName>
</protein>
<organism evidence="1 2">
    <name type="scientific">Arctium lappa</name>
    <name type="common">Greater burdock</name>
    <name type="synonym">Lappa major</name>
    <dbReference type="NCBI Taxonomy" id="4217"/>
    <lineage>
        <taxon>Eukaryota</taxon>
        <taxon>Viridiplantae</taxon>
        <taxon>Streptophyta</taxon>
        <taxon>Embryophyta</taxon>
        <taxon>Tracheophyta</taxon>
        <taxon>Spermatophyta</taxon>
        <taxon>Magnoliopsida</taxon>
        <taxon>eudicotyledons</taxon>
        <taxon>Gunneridae</taxon>
        <taxon>Pentapetalae</taxon>
        <taxon>asterids</taxon>
        <taxon>campanulids</taxon>
        <taxon>Asterales</taxon>
        <taxon>Asteraceae</taxon>
        <taxon>Carduoideae</taxon>
        <taxon>Cardueae</taxon>
        <taxon>Arctiinae</taxon>
        <taxon>Arctium</taxon>
    </lineage>
</organism>
<reference evidence="2" key="1">
    <citation type="journal article" date="2022" name="Mol. Ecol. Resour.">
        <title>The genomes of chicory, endive, great burdock and yacon provide insights into Asteraceae palaeo-polyploidization history and plant inulin production.</title>
        <authorList>
            <person name="Fan W."/>
            <person name="Wang S."/>
            <person name="Wang H."/>
            <person name="Wang A."/>
            <person name="Jiang F."/>
            <person name="Liu H."/>
            <person name="Zhao H."/>
            <person name="Xu D."/>
            <person name="Zhang Y."/>
        </authorList>
    </citation>
    <scope>NUCLEOTIDE SEQUENCE [LARGE SCALE GENOMIC DNA]</scope>
    <source>
        <strain evidence="2">cv. Niubang</strain>
    </source>
</reference>
<evidence type="ECO:0000313" key="1">
    <source>
        <dbReference type="EMBL" id="KAI3673187.1"/>
    </source>
</evidence>
<keyword evidence="2" id="KW-1185">Reference proteome</keyword>
<sequence length="723" mass="82781">MNLKHFLSRLTINKVSRLNGRRTPSWNYREVCTIRCISPLLYMPETRKADSLFGNPKIHMAQSLFYRFIHSGQETVLSDAKGVVNVSVDTEEDDAVMNEFLSRFVWIMRGKLTEVYTDADKKEVDAMLHIIVGKVISEMEEGNIEHFIDSAAASASQDFSEDLWRTVWEVSNVVLEDMKKAKKKEKMKSFLQSEEVKDMTRFAGEIGIRGDMLRELRFKWAREKLEESEFYESLELMRQEAKEPEANENEVETQIREVSKNNCVEGEDDTQVVSLPKRSGKIKYQIYGLDLSKQKWAEVAEQIHEIGGSIWPQEPKPISGKCKSTTEKILSLQVDDDPSPLIAEWIELLQPSRVDWIALLVRLKEKNDQLYLKVAELLLDEESFQTTIRDYSQLVDAHAKQNKLDDAERIINKMNEKGIVPDILTKTTMVHMYSKAGNLNLAKEAFESLRSQGFQPDPKVYNSMIMAYVNAGDRKSGEALMRDLEAKNFKPSEDTYLALLRAYAQHADPTGASRISTRMEFAGYQPSLESCTCLVEAYSRRGYDDQARKHFDDIIKLGYKPDDKCIARMIAAYANKNLLDKGLHLLLQLEKDGIEHSVATYTVLVDWLARLQLVDEVEDLLGKFTEKGVSPSLDVHISLCDMYARAKEEKKTLQALGVLEANKDQLRHEEFEKIINALLAGKFWQDAERFHNLMTAQGFTASEQLSMTLRASQTFSLRRPSMK</sequence>
<reference evidence="1 2" key="2">
    <citation type="journal article" date="2022" name="Mol. Ecol. Resour.">
        <title>The genomes of chicory, endive, great burdock and yacon provide insights into Asteraceae paleo-polyploidization history and plant inulin production.</title>
        <authorList>
            <person name="Fan W."/>
            <person name="Wang S."/>
            <person name="Wang H."/>
            <person name="Wang A."/>
            <person name="Jiang F."/>
            <person name="Liu H."/>
            <person name="Zhao H."/>
            <person name="Xu D."/>
            <person name="Zhang Y."/>
        </authorList>
    </citation>
    <scope>NUCLEOTIDE SEQUENCE [LARGE SCALE GENOMIC DNA]</scope>
    <source>
        <strain evidence="2">cv. Niubang</strain>
    </source>
</reference>
<name>A0ACB8XTL3_ARCLA</name>
<dbReference type="Proteomes" id="UP001055879">
    <property type="component" value="Linkage Group LG15"/>
</dbReference>
<comment type="caution">
    <text evidence="1">The sequence shown here is derived from an EMBL/GenBank/DDBJ whole genome shotgun (WGS) entry which is preliminary data.</text>
</comment>
<evidence type="ECO:0000313" key="2">
    <source>
        <dbReference type="Proteomes" id="UP001055879"/>
    </source>
</evidence>